<evidence type="ECO:0000256" key="3">
    <source>
        <dbReference type="ARBA" id="ARBA00022576"/>
    </source>
</evidence>
<reference evidence="14" key="3">
    <citation type="submission" date="2021-06" db="EMBL/GenBank/DDBJ databases">
        <title>Genomic Description and Analysis of Intracellular Bacteria, Candidatus Berkiella cookevillensis and Candidatus Berkiella aquae.</title>
        <authorList>
            <person name="Kidane D.T."/>
            <person name="Mehari Y.T."/>
            <person name="Rice F.C."/>
            <person name="Arivett B.A."/>
            <person name="Farone A.L."/>
            <person name="Berk S.G."/>
            <person name="Farone M.B."/>
        </authorList>
    </citation>
    <scope>NUCLEOTIDE SEQUENCE</scope>
    <source>
        <strain evidence="14">HT99</strain>
    </source>
</reference>
<sequence>MVNIEQCLAALTQVLGENDKDVPLHEPKFNGNEWQYVKDCLDSGWVSSVGEYVTLFEQKIADYTGMPYAIAVMNGTAALHVCLLLADVAREDEVLIPSLTFVATANAVTYCGAHPHFIECHESHLGIDLDKLRTYLTQIAIVKDKQCINKLTGRRIKAIIPVHIFGHPIEMSLLQTLAQEFHLKIIEDASESLGSFYRGVHTGHASDIACLSFNGNKVVTTGGGGAILIKDEALAKKAKHMTTTAKRPHRYEFYHDEIGYNYRLPNINAALGCAQLERLPQMIENKRHLAKRYQDVFSDIQGASILQEPQYAKSNYWLNALILDKPDRSFIEHFIDSAVERKYHLRGLWTPMDRLPMYQSSPKMDLTMTHQLFDRVISLPSSPHLGGVYA</sequence>
<keyword evidence="5 11" id="KW-0663">Pyridoxal phosphate</keyword>
<evidence type="ECO:0000256" key="11">
    <source>
        <dbReference type="PIRSR" id="PIRSR000390-2"/>
    </source>
</evidence>
<dbReference type="EMBL" id="LKAJ02000001">
    <property type="protein sequence ID" value="MCS5712337.1"/>
    <property type="molecule type" value="Genomic_DNA"/>
</dbReference>
<dbReference type="PANTHER" id="PTHR30244">
    <property type="entry name" value="TRANSAMINASE"/>
    <property type="match status" value="1"/>
</dbReference>
<accession>A0A0Q9YNU0</accession>
<evidence type="ECO:0000256" key="6">
    <source>
        <dbReference type="ARBA" id="ARBA00037999"/>
    </source>
</evidence>
<reference evidence="13" key="1">
    <citation type="submission" date="2015-09" db="EMBL/GenBank/DDBJ databases">
        <title>Draft Genome Sequences of Two Novel Amoeba-resistant Intranuclear Bacteria, Candidatus Berkiella cookevillensis and Candidatus Berkiella aquae.</title>
        <authorList>
            <person name="Mehari Y.T."/>
            <person name="Arivett B.A."/>
            <person name="Farone A.L."/>
            <person name="Gunderson J.H."/>
            <person name="Farone M.B."/>
        </authorList>
    </citation>
    <scope>NUCLEOTIDE SEQUENCE [LARGE SCALE GENOMIC DNA]</scope>
    <source>
        <strain evidence="13">HT99</strain>
    </source>
</reference>
<evidence type="ECO:0000256" key="2">
    <source>
        <dbReference type="ARBA" id="ARBA00005125"/>
    </source>
</evidence>
<dbReference type="GO" id="GO:0102933">
    <property type="term" value="F:GDP-4-dehydro-6-deoxy-D-mannose-4-aminotransferase activity"/>
    <property type="evidence" value="ECO:0007669"/>
    <property type="project" value="UniProtKB-EC"/>
</dbReference>
<comment type="catalytic activity">
    <reaction evidence="7">
        <text>GDP-alpha-D-perosamine + 2-oxoglutarate = GDP-4-dehydro-alpha-D-rhamnose + L-glutamate</text>
        <dbReference type="Rhea" id="RHEA:36779"/>
        <dbReference type="ChEBI" id="CHEBI:16810"/>
        <dbReference type="ChEBI" id="CHEBI:29985"/>
        <dbReference type="ChEBI" id="CHEBI:57964"/>
        <dbReference type="ChEBI" id="CHEBI:73996"/>
        <dbReference type="EC" id="2.6.1.102"/>
    </reaction>
</comment>
<dbReference type="EMBL" id="LKAJ01000002">
    <property type="protein sequence ID" value="KRG22461.1"/>
    <property type="molecule type" value="Genomic_DNA"/>
</dbReference>
<evidence type="ECO:0000256" key="10">
    <source>
        <dbReference type="PIRSR" id="PIRSR000390-1"/>
    </source>
</evidence>
<dbReference type="EC" id="2.6.1.102" evidence="8"/>
<keyword evidence="15" id="KW-1185">Reference proteome</keyword>
<dbReference type="AlphaFoldDB" id="A0A0Q9YNU0"/>
<organism evidence="13">
    <name type="scientific">Candidatus Berkiella aquae</name>
    <dbReference type="NCBI Taxonomy" id="295108"/>
    <lineage>
        <taxon>Bacteria</taxon>
        <taxon>Pseudomonadati</taxon>
        <taxon>Pseudomonadota</taxon>
        <taxon>Gammaproteobacteria</taxon>
        <taxon>Candidatus Berkiellales</taxon>
        <taxon>Candidatus Berkiellaceae</taxon>
        <taxon>Candidatus Berkiella</taxon>
    </lineage>
</organism>
<reference evidence="14" key="2">
    <citation type="journal article" date="2016" name="Genome Announc.">
        <title>Draft Genome Sequences of Two Novel Amoeba-Resistant Intranuclear Bacteria, 'Candidatus Berkiella cookevillensis' and 'Candidatus Berkiella aquae'.</title>
        <authorList>
            <person name="Mehari Y.T."/>
            <person name="Arivett B.A."/>
            <person name="Farone A.L."/>
            <person name="Gunderson J.H."/>
            <person name="Farone M.B."/>
        </authorList>
    </citation>
    <scope>NUCLEOTIDE SEQUENCE</scope>
    <source>
        <strain evidence="14">HT99</strain>
    </source>
</reference>
<evidence type="ECO:0000313" key="15">
    <source>
        <dbReference type="Proteomes" id="UP000051497"/>
    </source>
</evidence>
<evidence type="ECO:0000313" key="14">
    <source>
        <dbReference type="EMBL" id="MCS5712337.1"/>
    </source>
</evidence>
<proteinExistence type="inferred from homology"/>
<dbReference type="PIRSF" id="PIRSF000390">
    <property type="entry name" value="PLP_StrS"/>
    <property type="match status" value="1"/>
</dbReference>
<evidence type="ECO:0000313" key="13">
    <source>
        <dbReference type="EMBL" id="KRG22461.1"/>
    </source>
</evidence>
<dbReference type="Pfam" id="PF01041">
    <property type="entry name" value="DegT_DnrJ_EryC1"/>
    <property type="match status" value="1"/>
</dbReference>
<dbReference type="InterPro" id="IPR015421">
    <property type="entry name" value="PyrdxlP-dep_Trfase_major"/>
</dbReference>
<dbReference type="GO" id="GO:0030170">
    <property type="term" value="F:pyridoxal phosphate binding"/>
    <property type="evidence" value="ECO:0007669"/>
    <property type="project" value="TreeGrafter"/>
</dbReference>
<dbReference type="NCBIfam" id="TIGR04181">
    <property type="entry name" value="NHT_00031"/>
    <property type="match status" value="1"/>
</dbReference>
<feature type="active site" description="Proton acceptor" evidence="10">
    <location>
        <position position="217"/>
    </location>
</feature>
<dbReference type="PANTHER" id="PTHR30244:SF30">
    <property type="entry name" value="BLR5990 PROTEIN"/>
    <property type="match status" value="1"/>
</dbReference>
<comment type="cofactor">
    <cofactor evidence="1">
        <name>pyridoxal 5'-phosphate</name>
        <dbReference type="ChEBI" id="CHEBI:597326"/>
    </cofactor>
</comment>
<dbReference type="InterPro" id="IPR000653">
    <property type="entry name" value="DegT/StrS_aminotransferase"/>
</dbReference>
<keyword evidence="3 13" id="KW-0032">Aminotransferase</keyword>
<evidence type="ECO:0000256" key="4">
    <source>
        <dbReference type="ARBA" id="ARBA00022679"/>
    </source>
</evidence>
<comment type="similarity">
    <text evidence="6 12">Belongs to the DegT/DnrJ/EryC1 family.</text>
</comment>
<dbReference type="Proteomes" id="UP000051497">
    <property type="component" value="Unassembled WGS sequence"/>
</dbReference>
<feature type="modified residue" description="N6-(pyridoxal phosphate)lysine" evidence="11">
    <location>
        <position position="217"/>
    </location>
</feature>
<comment type="pathway">
    <text evidence="2">Bacterial outer membrane biogenesis; LPS O-antigen biosynthesis.</text>
</comment>
<evidence type="ECO:0000256" key="1">
    <source>
        <dbReference type="ARBA" id="ARBA00001933"/>
    </source>
</evidence>
<dbReference type="PATRIC" id="fig|1590043.3.peg.888"/>
<dbReference type="InterPro" id="IPR015422">
    <property type="entry name" value="PyrdxlP-dep_Trfase_small"/>
</dbReference>
<dbReference type="RefSeq" id="WP_075065508.1">
    <property type="nucleotide sequence ID" value="NZ_LKAJ02000001.1"/>
</dbReference>
<name>A0A0Q9YNU0_9GAMM</name>
<protein>
    <recommendedName>
        <fullName evidence="9">GDP-perosamine synthase</fullName>
        <ecNumber evidence="8">2.6.1.102</ecNumber>
    </recommendedName>
</protein>
<evidence type="ECO:0000256" key="9">
    <source>
        <dbReference type="ARBA" id="ARBA00074221"/>
    </source>
</evidence>
<dbReference type="Gene3D" id="3.90.1150.10">
    <property type="entry name" value="Aspartate Aminotransferase, domain 1"/>
    <property type="match status" value="1"/>
</dbReference>
<dbReference type="Gene3D" id="3.40.640.10">
    <property type="entry name" value="Type I PLP-dependent aspartate aminotransferase-like (Major domain)"/>
    <property type="match status" value="1"/>
</dbReference>
<evidence type="ECO:0000256" key="8">
    <source>
        <dbReference type="ARBA" id="ARBA00066317"/>
    </source>
</evidence>
<evidence type="ECO:0000256" key="7">
    <source>
        <dbReference type="ARBA" id="ARBA00051587"/>
    </source>
</evidence>
<dbReference type="FunFam" id="3.40.640.10:FF:000090">
    <property type="entry name" value="Pyridoxal phosphate-dependent aminotransferase"/>
    <property type="match status" value="1"/>
</dbReference>
<dbReference type="STRING" id="295108.HT99x_00884"/>
<keyword evidence="4 13" id="KW-0808">Transferase</keyword>
<comment type="caution">
    <text evidence="13">The sequence shown here is derived from an EMBL/GenBank/DDBJ whole genome shotgun (WGS) entry which is preliminary data.</text>
</comment>
<evidence type="ECO:0000256" key="12">
    <source>
        <dbReference type="RuleBase" id="RU004508"/>
    </source>
</evidence>
<dbReference type="CDD" id="cd00616">
    <property type="entry name" value="AHBA_syn"/>
    <property type="match status" value="1"/>
</dbReference>
<dbReference type="OrthoDB" id="9804264at2"/>
<dbReference type="GO" id="GO:0000271">
    <property type="term" value="P:polysaccharide biosynthetic process"/>
    <property type="evidence" value="ECO:0007669"/>
    <property type="project" value="TreeGrafter"/>
</dbReference>
<gene>
    <name evidence="13" type="primary">epsN_1</name>
    <name evidence="13" type="ORF">HT99x_00884</name>
    <name evidence="14" type="ORF">HT99x_012920</name>
</gene>
<dbReference type="InterPro" id="IPR015424">
    <property type="entry name" value="PyrdxlP-dep_Trfase"/>
</dbReference>
<dbReference type="SUPFAM" id="SSF53383">
    <property type="entry name" value="PLP-dependent transferases"/>
    <property type="match status" value="1"/>
</dbReference>
<evidence type="ECO:0000256" key="5">
    <source>
        <dbReference type="ARBA" id="ARBA00022898"/>
    </source>
</evidence>
<dbReference type="InterPro" id="IPR026385">
    <property type="entry name" value="LegC-like"/>
</dbReference>